<comment type="caution">
    <text evidence="1">The sequence shown here is derived from an EMBL/GenBank/DDBJ whole genome shotgun (WGS) entry which is preliminary data.</text>
</comment>
<keyword evidence="1" id="KW-0808">Transferase</keyword>
<evidence type="ECO:0000313" key="2">
    <source>
        <dbReference type="Proteomes" id="UP001060215"/>
    </source>
</evidence>
<dbReference type="Proteomes" id="UP001060215">
    <property type="component" value="Chromosome 10"/>
</dbReference>
<keyword evidence="1" id="KW-0418">Kinase</keyword>
<reference evidence="1 2" key="1">
    <citation type="journal article" date="2022" name="Plant J.">
        <title>Chromosome-level genome of Camellia lanceoleosa provides a valuable resource for understanding genome evolution and self-incompatibility.</title>
        <authorList>
            <person name="Gong W."/>
            <person name="Xiao S."/>
            <person name="Wang L."/>
            <person name="Liao Z."/>
            <person name="Chang Y."/>
            <person name="Mo W."/>
            <person name="Hu G."/>
            <person name="Li W."/>
            <person name="Zhao G."/>
            <person name="Zhu H."/>
            <person name="Hu X."/>
            <person name="Ji K."/>
            <person name="Xiang X."/>
            <person name="Song Q."/>
            <person name="Yuan D."/>
            <person name="Jin S."/>
            <person name="Zhang L."/>
        </authorList>
    </citation>
    <scope>NUCLEOTIDE SEQUENCE [LARGE SCALE GENOMIC DNA]</scope>
    <source>
        <strain evidence="1">SQ_2022a</strain>
    </source>
</reference>
<gene>
    <name evidence="1" type="ORF">LOK49_LG10G00198</name>
</gene>
<sequence length="361" mass="40270">MSSANASGDLSSEMEVDAFRRLFPLRFHERHLLESVRPDARKLGKARDTTLALVFCVVLLSWTLKYFVFVQTMLAAIKMEVMTPTTESPDKGCKVIDFHMPPICSPVVWPDRPADAAPVILKHSGMIKFKELSLVSGKAAWMAYLRERGRGREREDLELVRAAQDIRVGPENEGATGQPEDDRVFDEGFEFYEEFDCYTNERTVRFKILGWIGVSRNGGKDVNISSKNPLDLLLKISLDKQTAKNTVTNKKVTVVFVLSGPNSGKGTQCTNIIEHFGYTHQNAGDHPYAEIMEVCYKNDVSKLVRILGMTTRSRPNALSSVHSLSQAIEPDIGSGPVPSLPGKLQEFEESIENGSLLHPEQ</sequence>
<evidence type="ECO:0000313" key="1">
    <source>
        <dbReference type="EMBL" id="KAI7998044.1"/>
    </source>
</evidence>
<keyword evidence="2" id="KW-1185">Reference proteome</keyword>
<accession>A0ACC0GBU0</accession>
<name>A0ACC0GBU0_9ERIC</name>
<protein>
    <submittedName>
        <fullName evidence="1">UMP-CMP kinase 3</fullName>
    </submittedName>
</protein>
<organism evidence="1 2">
    <name type="scientific">Camellia lanceoleosa</name>
    <dbReference type="NCBI Taxonomy" id="1840588"/>
    <lineage>
        <taxon>Eukaryota</taxon>
        <taxon>Viridiplantae</taxon>
        <taxon>Streptophyta</taxon>
        <taxon>Embryophyta</taxon>
        <taxon>Tracheophyta</taxon>
        <taxon>Spermatophyta</taxon>
        <taxon>Magnoliopsida</taxon>
        <taxon>eudicotyledons</taxon>
        <taxon>Gunneridae</taxon>
        <taxon>Pentapetalae</taxon>
        <taxon>asterids</taxon>
        <taxon>Ericales</taxon>
        <taxon>Theaceae</taxon>
        <taxon>Camellia</taxon>
    </lineage>
</organism>
<proteinExistence type="predicted"/>
<dbReference type="EMBL" id="CM045767">
    <property type="protein sequence ID" value="KAI7998044.1"/>
    <property type="molecule type" value="Genomic_DNA"/>
</dbReference>